<organism evidence="1 2">
    <name type="scientific">Deinococcus gobiensis (strain DSM 21396 / JCM 16679 / CGMCC 1.7299 / I-0)</name>
    <dbReference type="NCBI Taxonomy" id="745776"/>
    <lineage>
        <taxon>Bacteria</taxon>
        <taxon>Thermotogati</taxon>
        <taxon>Deinococcota</taxon>
        <taxon>Deinococci</taxon>
        <taxon>Deinococcales</taxon>
        <taxon>Deinococcaceae</taxon>
        <taxon>Deinococcus</taxon>
    </lineage>
</organism>
<dbReference type="STRING" id="745776.DGo_CA1152"/>
<accession>H8GRN2</accession>
<keyword evidence="2" id="KW-1185">Reference proteome</keyword>
<dbReference type="AlphaFoldDB" id="H8GRN2"/>
<dbReference type="Proteomes" id="UP000007575">
    <property type="component" value="Chromosome"/>
</dbReference>
<reference evidence="1 2" key="1">
    <citation type="journal article" date="2012" name="PLoS ONE">
        <title>Genome sequence and transcriptome analysis of the radioresistant bacterium Deinococcus gobiensis: insights into the extreme environmental adaptations.</title>
        <authorList>
            <person name="Yuan M."/>
            <person name="Chen M."/>
            <person name="Zhang W."/>
            <person name="Lu W."/>
            <person name="Wang J."/>
            <person name="Yang M."/>
            <person name="Zhao P."/>
            <person name="Tang R."/>
            <person name="Li X."/>
            <person name="Hao Y."/>
            <person name="Zhou Z."/>
            <person name="Zhan Y."/>
            <person name="Yu H."/>
            <person name="Teng C."/>
            <person name="Yan Y."/>
            <person name="Ping S."/>
            <person name="Wang Y."/>
            <person name="Lin M."/>
        </authorList>
    </citation>
    <scope>NUCLEOTIDE SEQUENCE [LARGE SCALE GENOMIC DNA]</scope>
    <source>
        <strain evidence="1 2">I-0</strain>
    </source>
</reference>
<name>H8GRN2_DEIGI</name>
<proteinExistence type="predicted"/>
<evidence type="ECO:0000313" key="1">
    <source>
        <dbReference type="EMBL" id="AFD25079.1"/>
    </source>
</evidence>
<sequence>MPLTPPVRTPIPNVHWAASEVGPPVFLPPHLPRLTVC</sequence>
<protein>
    <submittedName>
        <fullName evidence="1">Uncharacterized protein</fullName>
    </submittedName>
</protein>
<dbReference type="PATRIC" id="fig|745776.4.peg.1186"/>
<dbReference type="EMBL" id="CP002191">
    <property type="protein sequence ID" value="AFD25079.1"/>
    <property type="molecule type" value="Genomic_DNA"/>
</dbReference>
<gene>
    <name evidence="1" type="ordered locus">DGo_CA1152</name>
</gene>
<evidence type="ECO:0000313" key="2">
    <source>
        <dbReference type="Proteomes" id="UP000007575"/>
    </source>
</evidence>
<dbReference type="KEGG" id="dgo:DGo_CA1152"/>
<dbReference type="HOGENOM" id="CLU_3342859_0_0_0"/>